<evidence type="ECO:0000256" key="2">
    <source>
        <dbReference type="ARBA" id="ARBA00022741"/>
    </source>
</evidence>
<dbReference type="AlphaFoldDB" id="A0A1A8EW96"/>
<dbReference type="GO" id="GO:0000724">
    <property type="term" value="P:double-strand break repair via homologous recombination"/>
    <property type="evidence" value="ECO:0007669"/>
    <property type="project" value="TreeGrafter"/>
</dbReference>
<evidence type="ECO:0000259" key="10">
    <source>
        <dbReference type="PROSITE" id="PS51194"/>
    </source>
</evidence>
<dbReference type="GO" id="GO:0005737">
    <property type="term" value="C:cytoplasm"/>
    <property type="evidence" value="ECO:0007669"/>
    <property type="project" value="TreeGrafter"/>
</dbReference>
<evidence type="ECO:0000256" key="1">
    <source>
        <dbReference type="ARBA" id="ARBA00005446"/>
    </source>
</evidence>
<dbReference type="Pfam" id="PF00270">
    <property type="entry name" value="DEAD"/>
    <property type="match status" value="1"/>
</dbReference>
<dbReference type="FunFam" id="3.40.50.300:FF:002450">
    <property type="entry name" value="Predicted protein"/>
    <property type="match status" value="1"/>
</dbReference>
<reference evidence="11" key="2">
    <citation type="submission" date="2016-06" db="EMBL/GenBank/DDBJ databases">
        <title>The genome of a short-lived fish provides insights into sex chromosome evolution and the genetic control of aging.</title>
        <authorList>
            <person name="Reichwald K."/>
            <person name="Felder M."/>
            <person name="Petzold A."/>
            <person name="Koch P."/>
            <person name="Groth M."/>
            <person name="Platzer M."/>
        </authorList>
    </citation>
    <scope>NUCLEOTIDE SEQUENCE</scope>
    <source>
        <tissue evidence="11">Brain</tissue>
    </source>
</reference>
<feature type="domain" description="Helicase ATP-binding" evidence="9">
    <location>
        <begin position="35"/>
        <end position="214"/>
    </location>
</feature>
<dbReference type="PROSITE" id="PS51194">
    <property type="entry name" value="HELICASE_CTER"/>
    <property type="match status" value="1"/>
</dbReference>
<dbReference type="SUPFAM" id="SSF52540">
    <property type="entry name" value="P-loop containing nucleoside triphosphate hydrolases"/>
    <property type="match status" value="1"/>
</dbReference>
<sequence>MAAAPEQRSFETALSSTLEDLDLGFSLKHEQIEALKSFILKKDVFAALPTGYGKSLIYQLAPVVAKRMGLSENPLVVIVSPLVALMEDQVKEASKLGLTAMQLGVHTLKDIREANCQLIFGSPEAWLMQSKWSEMLSTKAFRDNLLGIVVDEVHLIYKWGKADKGNKAFRECFAKLGELRSIVKRGTPILALTATADLDSRAIIQNQLHFEDATQVTISPNRKNIRFGLIKVSSHSFDCLDWIVRELKERDTNMFQVIIYCRTLTAVGRVFCYLKAELGEDCWADKDPQRRAENLRIGMFHSHTLPQNKRRILDSFGGDGPCRVVVATSALGMGLNFPKISHVVMYGVPEDMEAILQEAGRAGRDGSLSHAVIYRLNLNTNVDEGLRTLLKNSSKSCFRKALFSHFENNVESVEPGHLCCTYCHSVCSCTSAGCDMAVPTYEQAPLEVSAPVQIREVTEDQKDLIQNLLHNYKLSLIPETHLYTNSTYCTGFSDELINSVLEHCTEIFDLNFIMNNLPVFSKKHAQEILRIFFEVFEDFKFTELDFPPDDFVVPDPNYMGYFDEDTEGNVLSRCSSLESGLSALSTDSQNN</sequence>
<reference evidence="11" key="1">
    <citation type="submission" date="2016-05" db="EMBL/GenBank/DDBJ databases">
        <authorList>
            <person name="Lavstsen T."/>
            <person name="Jespersen J.S."/>
        </authorList>
    </citation>
    <scope>NUCLEOTIDE SEQUENCE</scope>
    <source>
        <tissue evidence="11">Brain</tissue>
    </source>
</reference>
<evidence type="ECO:0000256" key="7">
    <source>
        <dbReference type="ARBA" id="ARBA00034808"/>
    </source>
</evidence>
<dbReference type="GO" id="GO:0005524">
    <property type="term" value="F:ATP binding"/>
    <property type="evidence" value="ECO:0007669"/>
    <property type="project" value="UniProtKB-KW"/>
</dbReference>
<comment type="catalytic activity">
    <reaction evidence="6">
        <text>Couples ATP hydrolysis with the unwinding of duplex DNA by translocating in the 3'-5' direction.</text>
        <dbReference type="EC" id="5.6.2.4"/>
    </reaction>
</comment>
<evidence type="ECO:0000256" key="5">
    <source>
        <dbReference type="ARBA" id="ARBA00023235"/>
    </source>
</evidence>
<accession>A0A1A8EW96</accession>
<keyword evidence="3" id="KW-0067">ATP-binding</keyword>
<dbReference type="SMART" id="SM00487">
    <property type="entry name" value="DEXDc"/>
    <property type="match status" value="1"/>
</dbReference>
<comment type="similarity">
    <text evidence="1">Belongs to the helicase family. RecQ subfamily.</text>
</comment>
<dbReference type="EC" id="5.6.2.4" evidence="7"/>
<evidence type="ECO:0000256" key="8">
    <source>
        <dbReference type="ARBA" id="ARBA00044566"/>
    </source>
</evidence>
<gene>
    <name evidence="11" type="primary">BLM</name>
</gene>
<dbReference type="InterPro" id="IPR001650">
    <property type="entry name" value="Helicase_C-like"/>
</dbReference>
<evidence type="ECO:0000313" key="11">
    <source>
        <dbReference type="EMBL" id="SBQ50119.1"/>
    </source>
</evidence>
<protein>
    <recommendedName>
        <fullName evidence="7">DNA 3'-5' helicase</fullName>
        <ecNumber evidence="7">5.6.2.4</ecNumber>
    </recommendedName>
    <alternativeName>
        <fullName evidence="8">DNA 3'-5' helicase Q1</fullName>
    </alternativeName>
</protein>
<dbReference type="InterPro" id="IPR014001">
    <property type="entry name" value="Helicase_ATP-bd"/>
</dbReference>
<keyword evidence="5" id="KW-0413">Isomerase</keyword>
<dbReference type="InterPro" id="IPR011545">
    <property type="entry name" value="DEAD/DEAH_box_helicase_dom"/>
</dbReference>
<keyword evidence="4" id="KW-0238">DNA-binding</keyword>
<dbReference type="GO" id="GO:0009378">
    <property type="term" value="F:four-way junction helicase activity"/>
    <property type="evidence" value="ECO:0007669"/>
    <property type="project" value="TreeGrafter"/>
</dbReference>
<dbReference type="GO" id="GO:0003677">
    <property type="term" value="F:DNA binding"/>
    <property type="evidence" value="ECO:0007669"/>
    <property type="project" value="UniProtKB-KW"/>
</dbReference>
<dbReference type="PANTHER" id="PTHR13710">
    <property type="entry name" value="DNA HELICASE RECQ FAMILY MEMBER"/>
    <property type="match status" value="1"/>
</dbReference>
<evidence type="ECO:0000256" key="3">
    <source>
        <dbReference type="ARBA" id="ARBA00022840"/>
    </source>
</evidence>
<evidence type="ECO:0000259" key="9">
    <source>
        <dbReference type="PROSITE" id="PS51192"/>
    </source>
</evidence>
<dbReference type="SMART" id="SM00490">
    <property type="entry name" value="HELICc"/>
    <property type="match status" value="1"/>
</dbReference>
<evidence type="ECO:0000256" key="6">
    <source>
        <dbReference type="ARBA" id="ARBA00034617"/>
    </source>
</evidence>
<dbReference type="Pfam" id="PF00271">
    <property type="entry name" value="Helicase_C"/>
    <property type="match status" value="1"/>
</dbReference>
<dbReference type="PROSITE" id="PS51192">
    <property type="entry name" value="HELICASE_ATP_BIND_1"/>
    <property type="match status" value="1"/>
</dbReference>
<dbReference type="InterPro" id="IPR027417">
    <property type="entry name" value="P-loop_NTPase"/>
</dbReference>
<dbReference type="EMBL" id="HAEB01003592">
    <property type="protein sequence ID" value="SBQ50119.1"/>
    <property type="molecule type" value="Transcribed_RNA"/>
</dbReference>
<dbReference type="GO" id="GO:0005694">
    <property type="term" value="C:chromosome"/>
    <property type="evidence" value="ECO:0007669"/>
    <property type="project" value="TreeGrafter"/>
</dbReference>
<feature type="domain" description="Helicase C-terminal" evidence="10">
    <location>
        <begin position="239"/>
        <end position="414"/>
    </location>
</feature>
<evidence type="ECO:0000256" key="4">
    <source>
        <dbReference type="ARBA" id="ARBA00023125"/>
    </source>
</evidence>
<name>A0A1A8EW96_9TELE</name>
<dbReference type="PANTHER" id="PTHR13710:SF105">
    <property type="entry name" value="ATP-DEPENDENT DNA HELICASE Q1"/>
    <property type="match status" value="1"/>
</dbReference>
<proteinExistence type="inferred from homology"/>
<organism evidence="11">
    <name type="scientific">Nothobranchius korthausae</name>
    <dbReference type="NCBI Taxonomy" id="1143690"/>
    <lineage>
        <taxon>Eukaryota</taxon>
        <taxon>Metazoa</taxon>
        <taxon>Chordata</taxon>
        <taxon>Craniata</taxon>
        <taxon>Vertebrata</taxon>
        <taxon>Euteleostomi</taxon>
        <taxon>Actinopterygii</taxon>
        <taxon>Neopterygii</taxon>
        <taxon>Teleostei</taxon>
        <taxon>Neoteleostei</taxon>
        <taxon>Acanthomorphata</taxon>
        <taxon>Ovalentaria</taxon>
        <taxon>Atherinomorphae</taxon>
        <taxon>Cyprinodontiformes</taxon>
        <taxon>Nothobranchiidae</taxon>
        <taxon>Nothobranchius</taxon>
    </lineage>
</organism>
<keyword evidence="2" id="KW-0547">Nucleotide-binding</keyword>
<dbReference type="Gene3D" id="3.40.50.300">
    <property type="entry name" value="P-loop containing nucleotide triphosphate hydrolases"/>
    <property type="match status" value="2"/>
</dbReference>
<dbReference type="GO" id="GO:0043138">
    <property type="term" value="F:3'-5' DNA helicase activity"/>
    <property type="evidence" value="ECO:0007669"/>
    <property type="project" value="UniProtKB-EC"/>
</dbReference>